<organism evidence="9 10">
    <name type="scientific">Rheinheimera muenzenbergensis</name>
    <dbReference type="NCBI Taxonomy" id="1193628"/>
    <lineage>
        <taxon>Bacteria</taxon>
        <taxon>Pseudomonadati</taxon>
        <taxon>Pseudomonadota</taxon>
        <taxon>Gammaproteobacteria</taxon>
        <taxon>Chromatiales</taxon>
        <taxon>Chromatiaceae</taxon>
        <taxon>Rheinheimera</taxon>
    </lineage>
</organism>
<dbReference type="PRINTS" id="PR00090">
    <property type="entry name" value="RNGDIOXGNASE"/>
</dbReference>
<comment type="caution">
    <text evidence="9">The sequence shown here is derived from an EMBL/GenBank/DDBJ whole genome shotgun (WGS) entry which is preliminary data.</text>
</comment>
<dbReference type="RefSeq" id="WP_335735490.1">
    <property type="nucleotide sequence ID" value="NZ_JALAAR010000005.1"/>
</dbReference>
<evidence type="ECO:0000256" key="7">
    <source>
        <dbReference type="ARBA" id="ARBA00023027"/>
    </source>
</evidence>
<dbReference type="PROSITE" id="PS00570">
    <property type="entry name" value="RING_HYDROXYL_ALPHA"/>
    <property type="match status" value="1"/>
</dbReference>
<dbReference type="InterPro" id="IPR001663">
    <property type="entry name" value="Rng_hydr_dOase-A"/>
</dbReference>
<dbReference type="CDD" id="cd03469">
    <property type="entry name" value="Rieske_RO_Alpha_N"/>
    <property type="match status" value="1"/>
</dbReference>
<dbReference type="Pfam" id="PF00848">
    <property type="entry name" value="Ring_hydroxyl_A"/>
    <property type="match status" value="1"/>
</dbReference>
<gene>
    <name evidence="9" type="ORF">MN202_07555</name>
</gene>
<dbReference type="GO" id="GO:0051213">
    <property type="term" value="F:dioxygenase activity"/>
    <property type="evidence" value="ECO:0007669"/>
    <property type="project" value="UniProtKB-KW"/>
</dbReference>
<keyword evidence="2" id="KW-0001">2Fe-2S</keyword>
<dbReference type="PANTHER" id="PTHR43756:SF5">
    <property type="entry name" value="CHOLINE MONOOXYGENASE, CHLOROPLASTIC"/>
    <property type="match status" value="1"/>
</dbReference>
<dbReference type="InterPro" id="IPR017941">
    <property type="entry name" value="Rieske_2Fe-2S"/>
</dbReference>
<comment type="cofactor">
    <cofactor evidence="1">
        <name>Fe cation</name>
        <dbReference type="ChEBI" id="CHEBI:24875"/>
    </cofactor>
</comment>
<dbReference type="InterPro" id="IPR015879">
    <property type="entry name" value="Ring_hydroxy_dOase_asu_C_dom"/>
</dbReference>
<proteinExistence type="predicted"/>
<evidence type="ECO:0000256" key="6">
    <source>
        <dbReference type="ARBA" id="ARBA00023014"/>
    </source>
</evidence>
<dbReference type="InterPro" id="IPR036922">
    <property type="entry name" value="Rieske_2Fe-2S_sf"/>
</dbReference>
<dbReference type="PROSITE" id="PS51296">
    <property type="entry name" value="RIESKE"/>
    <property type="match status" value="1"/>
</dbReference>
<evidence type="ECO:0000256" key="1">
    <source>
        <dbReference type="ARBA" id="ARBA00001962"/>
    </source>
</evidence>
<dbReference type="InterPro" id="IPR015881">
    <property type="entry name" value="ARHD_Rieske_2Fe_2S"/>
</dbReference>
<evidence type="ECO:0000313" key="9">
    <source>
        <dbReference type="EMBL" id="MEH8017081.1"/>
    </source>
</evidence>
<dbReference type="PANTHER" id="PTHR43756">
    <property type="entry name" value="CHOLINE MONOOXYGENASE, CHLOROPLASTIC"/>
    <property type="match status" value="1"/>
</dbReference>
<keyword evidence="10" id="KW-1185">Reference proteome</keyword>
<dbReference type="Gene3D" id="2.102.10.10">
    <property type="entry name" value="Rieske [2Fe-2S] iron-sulphur domain"/>
    <property type="match status" value="1"/>
</dbReference>
<accession>A0ABU8C582</accession>
<evidence type="ECO:0000259" key="8">
    <source>
        <dbReference type="PROSITE" id="PS51296"/>
    </source>
</evidence>
<dbReference type="Proteomes" id="UP001375382">
    <property type="component" value="Unassembled WGS sequence"/>
</dbReference>
<evidence type="ECO:0000256" key="5">
    <source>
        <dbReference type="ARBA" id="ARBA00023004"/>
    </source>
</evidence>
<dbReference type="EMBL" id="JALAAR010000005">
    <property type="protein sequence ID" value="MEH8017081.1"/>
    <property type="molecule type" value="Genomic_DNA"/>
</dbReference>
<keyword evidence="5" id="KW-0408">Iron</keyword>
<evidence type="ECO:0000256" key="4">
    <source>
        <dbReference type="ARBA" id="ARBA00023002"/>
    </source>
</evidence>
<evidence type="ECO:0000256" key="3">
    <source>
        <dbReference type="ARBA" id="ARBA00022723"/>
    </source>
</evidence>
<dbReference type="SUPFAM" id="SSF50022">
    <property type="entry name" value="ISP domain"/>
    <property type="match status" value="1"/>
</dbReference>
<sequence>MLHSKCLSGLKKTKIFSGDYMANYYQDFDASVPSFSRHELQSVENFEADLKILARQWVLLDHISSFSAVGDYKVFQLAGESVVIVRNEQGFSGFLNFCLHRGAKLCNKSHGRQSAFTCPYHAWRYDLTGVLQQATACTSKRITVGESRLKEVSVRVEAGLIFASLQAEHSTFSASAELFAPFLAWHNTSAAKIAGSKRFVAKGNWKLFADNFFECYHCRVLHPEMCELAVHPKITSTISAVQHEQYMAVAQDWYEKVAALGHPVGERQSLMPEQEHFSVMYRVPVDSVSLTLSKTGQLVAPLMGQAKVADGGETFGYLGPLTLLNIYNDYGYSLRLNPISVDETELILTWFVAGDAVEGKDYQFAEVSWFWLTTVQQDLEIIELARQGTSSRFYQPGDYTMLEADSAGFASWYRRQLQQQNQIKVPDLVGLAAVNI</sequence>
<reference evidence="9 10" key="1">
    <citation type="journal article" date="2023" name="Ecotoxicol. Environ. Saf.">
        <title>Mercury remediation potential of mercury-resistant strain Rheinheimera metallidurans sp. nov. isolated from a municipal waste dumping site.</title>
        <authorList>
            <person name="Yadav V."/>
            <person name="Manjhi A."/>
            <person name="Vadakedath N."/>
        </authorList>
    </citation>
    <scope>NUCLEOTIDE SEQUENCE [LARGE SCALE GENOMIC DNA]</scope>
    <source>
        <strain evidence="9 10">E-49</strain>
    </source>
</reference>
<dbReference type="SUPFAM" id="SSF55961">
    <property type="entry name" value="Bet v1-like"/>
    <property type="match status" value="1"/>
</dbReference>
<keyword evidence="4" id="KW-0560">Oxidoreductase</keyword>
<dbReference type="Gene3D" id="3.90.380.10">
    <property type="entry name" value="Naphthalene 1,2-dioxygenase Alpha Subunit, Chain A, domain 1"/>
    <property type="match status" value="1"/>
</dbReference>
<keyword evidence="9" id="KW-0223">Dioxygenase</keyword>
<feature type="domain" description="Rieske" evidence="8">
    <location>
        <begin position="55"/>
        <end position="163"/>
    </location>
</feature>
<keyword evidence="3" id="KW-0479">Metal-binding</keyword>
<keyword evidence="7" id="KW-0520">NAD</keyword>
<dbReference type="Pfam" id="PF00355">
    <property type="entry name" value="Rieske"/>
    <property type="match status" value="1"/>
</dbReference>
<evidence type="ECO:0000256" key="2">
    <source>
        <dbReference type="ARBA" id="ARBA00022714"/>
    </source>
</evidence>
<keyword evidence="6" id="KW-0411">Iron-sulfur</keyword>
<protein>
    <submittedName>
        <fullName evidence="9">Aromatic ring-hydroxylating dioxygenase subunit alpha</fullName>
    </submittedName>
</protein>
<evidence type="ECO:0000313" key="10">
    <source>
        <dbReference type="Proteomes" id="UP001375382"/>
    </source>
</evidence>
<name>A0ABU8C582_9GAMM</name>